<dbReference type="SUPFAM" id="SSF52540">
    <property type="entry name" value="P-loop containing nucleoside triphosphate hydrolases"/>
    <property type="match status" value="1"/>
</dbReference>
<dbReference type="InterPro" id="IPR027417">
    <property type="entry name" value="P-loop_NTPase"/>
</dbReference>
<accession>A0A6C0CX76</accession>
<dbReference type="EMBL" id="MN739499">
    <property type="protein sequence ID" value="QHT08560.1"/>
    <property type="molecule type" value="Genomic_DNA"/>
</dbReference>
<name>A0A6C0CX76_9ZZZZ</name>
<evidence type="ECO:0008006" key="2">
    <source>
        <dbReference type="Google" id="ProtNLM"/>
    </source>
</evidence>
<dbReference type="AlphaFoldDB" id="A0A6C0CX76"/>
<reference evidence="1" key="1">
    <citation type="journal article" date="2020" name="Nature">
        <title>Giant virus diversity and host interactions through global metagenomics.</title>
        <authorList>
            <person name="Schulz F."/>
            <person name="Roux S."/>
            <person name="Paez-Espino D."/>
            <person name="Jungbluth S."/>
            <person name="Walsh D.A."/>
            <person name="Denef V.J."/>
            <person name="McMahon K.D."/>
            <person name="Konstantinidis K.T."/>
            <person name="Eloe-Fadrosh E.A."/>
            <person name="Kyrpides N.C."/>
            <person name="Woyke T."/>
        </authorList>
    </citation>
    <scope>NUCLEOTIDE SEQUENCE</scope>
    <source>
        <strain evidence="1">GVMAG-M-3300023109-53</strain>
    </source>
</reference>
<sequence length="213" mass="25572">MENKPKIIFIFGMHRCGTSLLSNCLIENGFSIGKTKNKDKDWQNPNGYFENDALCEIHNELLKFNNSDWLNINKCKMEYNNYFIDKYRNLLETEFENDNLILIKDPRLTFFVDFLKEVCNNIYEYKFLFLTRNKIECCNSLSKAQNKPLDKIYELYDKTLYFYNESFLKIDHNDIINNNIDILKKIAIFCNFNLINDTEYIVDLNLYRCRNTK</sequence>
<protein>
    <recommendedName>
        <fullName evidence="2">Sulfotransferase domain-containing protein</fullName>
    </recommendedName>
</protein>
<dbReference type="Gene3D" id="3.40.50.300">
    <property type="entry name" value="P-loop containing nucleotide triphosphate hydrolases"/>
    <property type="match status" value="1"/>
</dbReference>
<evidence type="ECO:0000313" key="1">
    <source>
        <dbReference type="EMBL" id="QHT08560.1"/>
    </source>
</evidence>
<proteinExistence type="predicted"/>
<organism evidence="1">
    <name type="scientific">viral metagenome</name>
    <dbReference type="NCBI Taxonomy" id="1070528"/>
    <lineage>
        <taxon>unclassified sequences</taxon>
        <taxon>metagenomes</taxon>
        <taxon>organismal metagenomes</taxon>
    </lineage>
</organism>